<proteinExistence type="predicted"/>
<keyword evidence="1" id="KW-0880">Kelch repeat</keyword>
<evidence type="ECO:0000313" key="4">
    <source>
        <dbReference type="EMBL" id="KAG0007190.1"/>
    </source>
</evidence>
<dbReference type="PANTHER" id="PTHR46093">
    <property type="entry name" value="ACYL-COA-BINDING DOMAIN-CONTAINING PROTEIN 5"/>
    <property type="match status" value="1"/>
</dbReference>
<evidence type="ECO:0000256" key="1">
    <source>
        <dbReference type="ARBA" id="ARBA00022441"/>
    </source>
</evidence>
<keyword evidence="5" id="KW-1185">Reference proteome</keyword>
<dbReference type="Gene3D" id="2.120.10.80">
    <property type="entry name" value="Kelch-type beta propeller"/>
    <property type="match status" value="2"/>
</dbReference>
<sequence length="335" mass="35463">MIPSIFYHKSPTQQNAFSSRYLCLLISCLCLGSISTSANAQSPEIVYSMAYATVGNNLYVQGGALDTSLKSVNQLSSLDITQTWNVSTPPWKSLNVGSGSELAPSDVAHSMIVSKDQQSLILLGTATLDSTLNISTYNIAGNSWSEPGSVPLPNVTQDLSGLAAAADPNTGLIYIPGGGNEGQNMMEYNPSTGASQLLPMPAEYTGKSVRYFTTVWSTQRNSVLLYGGFYNSLGVDVAIANVYEYPPSTASWSLISTTGSAPAGSTSHCMVPAYNGTKMVIFGGTLYSSYIPSIYILDLQSLVWSQGTDIDQSLARSRMACATSGDSFVAWGGFG</sequence>
<feature type="signal peptide" evidence="3">
    <location>
        <begin position="1"/>
        <end position="40"/>
    </location>
</feature>
<dbReference type="InterPro" id="IPR015915">
    <property type="entry name" value="Kelch-typ_b-propeller"/>
</dbReference>
<organism evidence="4 5">
    <name type="scientific">Entomortierella chlamydospora</name>
    <dbReference type="NCBI Taxonomy" id="101097"/>
    <lineage>
        <taxon>Eukaryota</taxon>
        <taxon>Fungi</taxon>
        <taxon>Fungi incertae sedis</taxon>
        <taxon>Mucoromycota</taxon>
        <taxon>Mortierellomycotina</taxon>
        <taxon>Mortierellomycetes</taxon>
        <taxon>Mortierellales</taxon>
        <taxon>Mortierellaceae</taxon>
        <taxon>Entomortierella</taxon>
    </lineage>
</organism>
<gene>
    <name evidence="4" type="ORF">BGZ80_004959</name>
</gene>
<protein>
    <recommendedName>
        <fullName evidence="6">Kelch repeat-containing protein</fullName>
    </recommendedName>
</protein>
<evidence type="ECO:0000256" key="3">
    <source>
        <dbReference type="SAM" id="SignalP"/>
    </source>
</evidence>
<dbReference type="Proteomes" id="UP000703661">
    <property type="component" value="Unassembled WGS sequence"/>
</dbReference>
<dbReference type="AlphaFoldDB" id="A0A9P6SVR9"/>
<evidence type="ECO:0000313" key="5">
    <source>
        <dbReference type="Proteomes" id="UP000703661"/>
    </source>
</evidence>
<evidence type="ECO:0008006" key="6">
    <source>
        <dbReference type="Google" id="ProtNLM"/>
    </source>
</evidence>
<keyword evidence="3" id="KW-0732">Signal</keyword>
<comment type="caution">
    <text evidence="4">The sequence shown here is derived from an EMBL/GenBank/DDBJ whole genome shotgun (WGS) entry which is preliminary data.</text>
</comment>
<reference evidence="4" key="1">
    <citation type="journal article" date="2020" name="Fungal Divers.">
        <title>Resolving the Mortierellaceae phylogeny through synthesis of multi-gene phylogenetics and phylogenomics.</title>
        <authorList>
            <person name="Vandepol N."/>
            <person name="Liber J."/>
            <person name="Desiro A."/>
            <person name="Na H."/>
            <person name="Kennedy M."/>
            <person name="Barry K."/>
            <person name="Grigoriev I.V."/>
            <person name="Miller A.N."/>
            <person name="O'Donnell K."/>
            <person name="Stajich J.E."/>
            <person name="Bonito G."/>
        </authorList>
    </citation>
    <scope>NUCLEOTIDE SEQUENCE</scope>
    <source>
        <strain evidence="4">NRRL 2769</strain>
    </source>
</reference>
<accession>A0A9P6SVR9</accession>
<dbReference type="SUPFAM" id="SSF117281">
    <property type="entry name" value="Kelch motif"/>
    <property type="match status" value="1"/>
</dbReference>
<name>A0A9P6SVR9_9FUNG</name>
<evidence type="ECO:0000256" key="2">
    <source>
        <dbReference type="ARBA" id="ARBA00022737"/>
    </source>
</evidence>
<feature type="non-terminal residue" evidence="4">
    <location>
        <position position="1"/>
    </location>
</feature>
<dbReference type="EMBL" id="JAAAID010002478">
    <property type="protein sequence ID" value="KAG0007190.1"/>
    <property type="molecule type" value="Genomic_DNA"/>
</dbReference>
<keyword evidence="2" id="KW-0677">Repeat</keyword>
<dbReference type="PANTHER" id="PTHR46093:SF18">
    <property type="entry name" value="FIBRONECTIN TYPE-III DOMAIN-CONTAINING PROTEIN"/>
    <property type="match status" value="1"/>
</dbReference>
<dbReference type="Pfam" id="PF24681">
    <property type="entry name" value="Kelch_KLHDC2_KLHL20_DRC7"/>
    <property type="match status" value="1"/>
</dbReference>
<feature type="chain" id="PRO_5040384537" description="Kelch repeat-containing protein" evidence="3">
    <location>
        <begin position="41"/>
        <end position="335"/>
    </location>
</feature>